<evidence type="ECO:0000313" key="1">
    <source>
        <dbReference type="EMBL" id="KAK2033458.1"/>
    </source>
</evidence>
<sequence>MCSWLRRQLSFLFQVYQVLESASRKVDCQLRSRSFRHMVKFLTRPFIIGHLGIGRCSGFDRIRHPAQRVISASSTTKYAHTIGNYWSTGFGSRTPN</sequence>
<accession>A0AAD9HQY4</accession>
<gene>
    <name evidence="1" type="ORF">LX32DRAFT_89984</name>
</gene>
<keyword evidence="2" id="KW-1185">Reference proteome</keyword>
<dbReference type="Proteomes" id="UP001232148">
    <property type="component" value="Unassembled WGS sequence"/>
</dbReference>
<reference evidence="1" key="1">
    <citation type="submission" date="2021-06" db="EMBL/GenBank/DDBJ databases">
        <title>Comparative genomics, transcriptomics and evolutionary studies reveal genomic signatures of adaptation to plant cell wall in hemibiotrophic fungi.</title>
        <authorList>
            <consortium name="DOE Joint Genome Institute"/>
            <person name="Baroncelli R."/>
            <person name="Diaz J.F."/>
            <person name="Benocci T."/>
            <person name="Peng M."/>
            <person name="Battaglia E."/>
            <person name="Haridas S."/>
            <person name="Andreopoulos W."/>
            <person name="Labutti K."/>
            <person name="Pangilinan J."/>
            <person name="Floch G.L."/>
            <person name="Makela M.R."/>
            <person name="Henrissat B."/>
            <person name="Grigoriev I.V."/>
            <person name="Crouch J.A."/>
            <person name="De Vries R.P."/>
            <person name="Sukno S.A."/>
            <person name="Thon M.R."/>
        </authorList>
    </citation>
    <scope>NUCLEOTIDE SEQUENCE</scope>
    <source>
        <strain evidence="1">MAFF235873</strain>
    </source>
</reference>
<comment type="caution">
    <text evidence="1">The sequence shown here is derived from an EMBL/GenBank/DDBJ whole genome shotgun (WGS) entry which is preliminary data.</text>
</comment>
<organism evidence="1 2">
    <name type="scientific">Colletotrichum zoysiae</name>
    <dbReference type="NCBI Taxonomy" id="1216348"/>
    <lineage>
        <taxon>Eukaryota</taxon>
        <taxon>Fungi</taxon>
        <taxon>Dikarya</taxon>
        <taxon>Ascomycota</taxon>
        <taxon>Pezizomycotina</taxon>
        <taxon>Sordariomycetes</taxon>
        <taxon>Hypocreomycetidae</taxon>
        <taxon>Glomerellales</taxon>
        <taxon>Glomerellaceae</taxon>
        <taxon>Colletotrichum</taxon>
        <taxon>Colletotrichum graminicola species complex</taxon>
    </lineage>
</organism>
<dbReference type="AlphaFoldDB" id="A0AAD9HQY4"/>
<name>A0AAD9HQY4_9PEZI</name>
<evidence type="ECO:0000313" key="2">
    <source>
        <dbReference type="Proteomes" id="UP001232148"/>
    </source>
</evidence>
<proteinExistence type="predicted"/>
<protein>
    <submittedName>
        <fullName evidence="1">Uncharacterized protein</fullName>
    </submittedName>
</protein>
<dbReference type="EMBL" id="MU842822">
    <property type="protein sequence ID" value="KAK2033458.1"/>
    <property type="molecule type" value="Genomic_DNA"/>
</dbReference>